<keyword evidence="7" id="KW-1185">Reference proteome</keyword>
<evidence type="ECO:0000313" key="7">
    <source>
        <dbReference type="Proteomes" id="UP001596302"/>
    </source>
</evidence>
<accession>A0ABW1IX48</accession>
<dbReference type="SUPFAM" id="SSF51679">
    <property type="entry name" value="Bacterial luciferase-like"/>
    <property type="match status" value="1"/>
</dbReference>
<dbReference type="InterPro" id="IPR036661">
    <property type="entry name" value="Luciferase-like_sf"/>
</dbReference>
<evidence type="ECO:0000313" key="6">
    <source>
        <dbReference type="EMBL" id="MFC5992985.1"/>
    </source>
</evidence>
<dbReference type="InterPro" id="IPR011251">
    <property type="entry name" value="Luciferase-like_dom"/>
</dbReference>
<dbReference type="Pfam" id="PF00296">
    <property type="entry name" value="Bac_luciferase"/>
    <property type="match status" value="1"/>
</dbReference>
<dbReference type="Proteomes" id="UP001596302">
    <property type="component" value="Unassembled WGS sequence"/>
</dbReference>
<sequence>MSASASSFSPTVEHVVTDGEAYVRELTAELAKANRGPDGLSSREQFDRRPLNLGLFLPSMNGGGAGNYPTRLMTGKHATFEYNVEVAKAAEAAGLDFVFPAARWAGDGGTTRFNDYSLEAITLTAGLAALTERIMVLTTWHILYGFHPVHVAKMGATLDHMSGGRWGMNLVAGRKQKEIQQFGRALDSSQDRYGMMREFITMVQDLWASDEPIDLEGEYFTGRQCLTLPKPVQRPNPLLVNAGQSAAGVEFTTKFCDAAFIHGGRDNDLDELADVIQTFRTKAKENGREIKLVLPVAFLCRSTEAESNDLRRRILDAVDTEAATNILQGYQGSRSDTVPTRGQLETIVLGIGGYKLYGSHDQALEELVKLHRLGIDAFHFVCWNPLNDIDVIGEHFMPEFERLGLRTVR</sequence>
<dbReference type="RefSeq" id="WP_379582093.1">
    <property type="nucleotide sequence ID" value="NZ_JBHSQW010000004.1"/>
</dbReference>
<evidence type="ECO:0000256" key="2">
    <source>
        <dbReference type="ARBA" id="ARBA00022643"/>
    </source>
</evidence>
<gene>
    <name evidence="6" type="ORF">ACFQE5_02025</name>
</gene>
<reference evidence="7" key="1">
    <citation type="journal article" date="2019" name="Int. J. Syst. Evol. Microbiol.">
        <title>The Global Catalogue of Microorganisms (GCM) 10K type strain sequencing project: providing services to taxonomists for standard genome sequencing and annotation.</title>
        <authorList>
            <consortium name="The Broad Institute Genomics Platform"/>
            <consortium name="The Broad Institute Genome Sequencing Center for Infectious Disease"/>
            <person name="Wu L."/>
            <person name="Ma J."/>
        </authorList>
    </citation>
    <scope>NUCLEOTIDE SEQUENCE [LARGE SCALE GENOMIC DNA]</scope>
    <source>
        <strain evidence="7">CCM 8391</strain>
    </source>
</reference>
<evidence type="ECO:0000256" key="3">
    <source>
        <dbReference type="ARBA" id="ARBA00023002"/>
    </source>
</evidence>
<keyword evidence="1" id="KW-0285">Flavoprotein</keyword>
<protein>
    <submittedName>
        <fullName evidence="6">LLM class flavin-dependent oxidoreductase</fullName>
    </submittedName>
</protein>
<comment type="caution">
    <text evidence="6">The sequence shown here is derived from an EMBL/GenBank/DDBJ whole genome shotgun (WGS) entry which is preliminary data.</text>
</comment>
<dbReference type="Gene3D" id="3.20.20.30">
    <property type="entry name" value="Luciferase-like domain"/>
    <property type="match status" value="1"/>
</dbReference>
<evidence type="ECO:0000256" key="4">
    <source>
        <dbReference type="ARBA" id="ARBA00023033"/>
    </source>
</evidence>
<organism evidence="6 7">
    <name type="scientific">Pseudonocardia hispaniensis</name>
    <dbReference type="NCBI Taxonomy" id="904933"/>
    <lineage>
        <taxon>Bacteria</taxon>
        <taxon>Bacillati</taxon>
        <taxon>Actinomycetota</taxon>
        <taxon>Actinomycetes</taxon>
        <taxon>Pseudonocardiales</taxon>
        <taxon>Pseudonocardiaceae</taxon>
        <taxon>Pseudonocardia</taxon>
    </lineage>
</organism>
<feature type="domain" description="Luciferase-like" evidence="5">
    <location>
        <begin position="53"/>
        <end position="376"/>
    </location>
</feature>
<keyword evidence="2" id="KW-0288">FMN</keyword>
<dbReference type="InterPro" id="IPR050172">
    <property type="entry name" value="SsuD_RutA_monooxygenase"/>
</dbReference>
<keyword evidence="3" id="KW-0560">Oxidoreductase</keyword>
<evidence type="ECO:0000259" key="5">
    <source>
        <dbReference type="Pfam" id="PF00296"/>
    </source>
</evidence>
<dbReference type="PANTHER" id="PTHR42847">
    <property type="entry name" value="ALKANESULFONATE MONOOXYGENASE"/>
    <property type="match status" value="1"/>
</dbReference>
<dbReference type="EMBL" id="JBHSQW010000004">
    <property type="protein sequence ID" value="MFC5992985.1"/>
    <property type="molecule type" value="Genomic_DNA"/>
</dbReference>
<keyword evidence="4" id="KW-0503">Monooxygenase</keyword>
<name>A0ABW1IX48_9PSEU</name>
<evidence type="ECO:0000256" key="1">
    <source>
        <dbReference type="ARBA" id="ARBA00022630"/>
    </source>
</evidence>
<dbReference type="PANTHER" id="PTHR42847:SF4">
    <property type="entry name" value="ALKANESULFONATE MONOOXYGENASE-RELATED"/>
    <property type="match status" value="1"/>
</dbReference>
<proteinExistence type="predicted"/>